<feature type="transmembrane region" description="Helical" evidence="1">
    <location>
        <begin position="111"/>
        <end position="134"/>
    </location>
</feature>
<dbReference type="Proteomes" id="UP001156601">
    <property type="component" value="Unassembled WGS sequence"/>
</dbReference>
<proteinExistence type="predicted"/>
<evidence type="ECO:0000313" key="2">
    <source>
        <dbReference type="EMBL" id="GLR69167.1"/>
    </source>
</evidence>
<reference evidence="2" key="2">
    <citation type="submission" date="2023-01" db="EMBL/GenBank/DDBJ databases">
        <title>Draft genome sequence of Agaribacter marinus strain NBRC 110023.</title>
        <authorList>
            <person name="Sun Q."/>
            <person name="Mori K."/>
        </authorList>
    </citation>
    <scope>NUCLEOTIDE SEQUENCE</scope>
    <source>
        <strain evidence="2">NBRC 110023</strain>
    </source>
</reference>
<keyword evidence="3" id="KW-1185">Reference proteome</keyword>
<evidence type="ECO:0000313" key="3">
    <source>
        <dbReference type="Proteomes" id="UP001156601"/>
    </source>
</evidence>
<comment type="caution">
    <text evidence="2">The sequence shown here is derived from an EMBL/GenBank/DDBJ whole genome shotgun (WGS) entry which is preliminary data.</text>
</comment>
<feature type="transmembrane region" description="Helical" evidence="1">
    <location>
        <begin position="38"/>
        <end position="57"/>
    </location>
</feature>
<keyword evidence="1" id="KW-1133">Transmembrane helix</keyword>
<dbReference type="AlphaFoldDB" id="A0AA37WGP7"/>
<evidence type="ECO:0000256" key="1">
    <source>
        <dbReference type="SAM" id="Phobius"/>
    </source>
</evidence>
<organism evidence="2 3">
    <name type="scientific">Agaribacter marinus</name>
    <dbReference type="NCBI Taxonomy" id="1431249"/>
    <lineage>
        <taxon>Bacteria</taxon>
        <taxon>Pseudomonadati</taxon>
        <taxon>Pseudomonadota</taxon>
        <taxon>Gammaproteobacteria</taxon>
        <taxon>Alteromonadales</taxon>
        <taxon>Alteromonadaceae</taxon>
        <taxon>Agaribacter</taxon>
    </lineage>
</organism>
<gene>
    <name evidence="2" type="ORF">GCM10007852_00750</name>
</gene>
<keyword evidence="1" id="KW-0472">Membrane</keyword>
<reference evidence="2" key="1">
    <citation type="journal article" date="2014" name="Int. J. Syst. Evol. Microbiol.">
        <title>Complete genome sequence of Corynebacterium casei LMG S-19264T (=DSM 44701T), isolated from a smear-ripened cheese.</title>
        <authorList>
            <consortium name="US DOE Joint Genome Institute (JGI-PGF)"/>
            <person name="Walter F."/>
            <person name="Albersmeier A."/>
            <person name="Kalinowski J."/>
            <person name="Ruckert C."/>
        </authorList>
    </citation>
    <scope>NUCLEOTIDE SEQUENCE</scope>
    <source>
        <strain evidence="2">NBRC 110023</strain>
    </source>
</reference>
<protein>
    <submittedName>
        <fullName evidence="2">Uncharacterized protein</fullName>
    </submittedName>
</protein>
<keyword evidence="1" id="KW-0812">Transmembrane</keyword>
<name>A0AA37WGP7_9ALTE</name>
<accession>A0AA37WGP7</accession>
<dbReference type="EMBL" id="BSOT01000001">
    <property type="protein sequence ID" value="GLR69167.1"/>
    <property type="molecule type" value="Genomic_DNA"/>
</dbReference>
<feature type="transmembrane region" description="Helical" evidence="1">
    <location>
        <begin position="69"/>
        <end position="91"/>
    </location>
</feature>
<sequence length="154" mass="17863">MGDFHDLKSLENASKEMAKKHKKERNNDHQGHLVLNKWMSFGGGFYGLMAFVTYGYIELKELSAFATKLFILNWDQFFSSVGIDLLVNFFINSIRNLIDAFVWFQFWPKVLLINNGWIWLGVAYVAYACGAYLAKSMPLSTLYKRIKDTRTKQV</sequence>